<reference evidence="1 2" key="1">
    <citation type="submission" date="2018-04" db="EMBL/GenBank/DDBJ databases">
        <title>Genomic Encyclopedia of Archaeal and Bacterial Type Strains, Phase II (KMG-II): from individual species to whole genera.</title>
        <authorList>
            <person name="Goeker M."/>
        </authorList>
    </citation>
    <scope>NUCLEOTIDE SEQUENCE [LARGE SCALE GENOMIC DNA]</scope>
    <source>
        <strain evidence="1 2">DSM 25521</strain>
    </source>
</reference>
<dbReference type="RefSeq" id="WP_281260080.1">
    <property type="nucleotide sequence ID" value="NZ_PZZL01000010.1"/>
</dbReference>
<proteinExistence type="predicted"/>
<evidence type="ECO:0000313" key="2">
    <source>
        <dbReference type="Proteomes" id="UP000241808"/>
    </source>
</evidence>
<evidence type="ECO:0000313" key="1">
    <source>
        <dbReference type="EMBL" id="PTM51504.1"/>
    </source>
</evidence>
<gene>
    <name evidence="1" type="ORF">C8P69_110172</name>
</gene>
<keyword evidence="2" id="KW-1185">Reference proteome</keyword>
<name>A0A2T4YYB1_9HYPH</name>
<dbReference type="Proteomes" id="UP000241808">
    <property type="component" value="Unassembled WGS sequence"/>
</dbReference>
<dbReference type="EMBL" id="PZZL01000010">
    <property type="protein sequence ID" value="PTM51504.1"/>
    <property type="molecule type" value="Genomic_DNA"/>
</dbReference>
<comment type="caution">
    <text evidence="1">The sequence shown here is derived from an EMBL/GenBank/DDBJ whole genome shotgun (WGS) entry which is preliminary data.</text>
</comment>
<protein>
    <submittedName>
        <fullName evidence="1">Uncharacterized protein</fullName>
    </submittedName>
</protein>
<organism evidence="1 2">
    <name type="scientific">Phreatobacter oligotrophus</name>
    <dbReference type="NCBI Taxonomy" id="1122261"/>
    <lineage>
        <taxon>Bacteria</taxon>
        <taxon>Pseudomonadati</taxon>
        <taxon>Pseudomonadota</taxon>
        <taxon>Alphaproteobacteria</taxon>
        <taxon>Hyphomicrobiales</taxon>
        <taxon>Phreatobacteraceae</taxon>
        <taxon>Phreatobacter</taxon>
    </lineage>
</organism>
<accession>A0A2T4YYB1</accession>
<dbReference type="AlphaFoldDB" id="A0A2T4YYB1"/>
<sequence>MTTKQQDAMIWMNTTFGADIDAAPAGTPIPKKLVIAIGIQET</sequence>